<proteinExistence type="predicted"/>
<sequence length="86" mass="9700">MKVSKAKIKKLINVSNNRYGIDTHYITRDGEEGQIIGSKKKSVIDRIQEWFHTGEIKEAKIISCHGLNAKIDFEKATINGTSVINK</sequence>
<dbReference type="Proteomes" id="UP001524478">
    <property type="component" value="Unassembled WGS sequence"/>
</dbReference>
<reference evidence="1 2" key="1">
    <citation type="submission" date="2022-06" db="EMBL/GenBank/DDBJ databases">
        <title>Isolation of gut microbiota from human fecal samples.</title>
        <authorList>
            <person name="Pamer E.G."/>
            <person name="Barat B."/>
            <person name="Waligurski E."/>
            <person name="Medina S."/>
            <person name="Paddock L."/>
            <person name="Mostad J."/>
        </authorList>
    </citation>
    <scope>NUCLEOTIDE SEQUENCE [LARGE SCALE GENOMIC DNA]</scope>
    <source>
        <strain evidence="1 2">DFI.7.95</strain>
    </source>
</reference>
<dbReference type="RefSeq" id="WP_256312586.1">
    <property type="nucleotide sequence ID" value="NZ_JANGAC010000017.1"/>
</dbReference>
<name>A0ABT1SET9_9FIRM</name>
<accession>A0ABT1SET9</accession>
<dbReference type="EMBL" id="JANGAC010000017">
    <property type="protein sequence ID" value="MCQ4924994.1"/>
    <property type="molecule type" value="Genomic_DNA"/>
</dbReference>
<gene>
    <name evidence="1" type="ORF">NE686_17975</name>
</gene>
<keyword evidence="2" id="KW-1185">Reference proteome</keyword>
<protein>
    <submittedName>
        <fullName evidence="1">Uncharacterized protein</fullName>
    </submittedName>
</protein>
<evidence type="ECO:0000313" key="1">
    <source>
        <dbReference type="EMBL" id="MCQ4924994.1"/>
    </source>
</evidence>
<comment type="caution">
    <text evidence="1">The sequence shown here is derived from an EMBL/GenBank/DDBJ whole genome shotgun (WGS) entry which is preliminary data.</text>
</comment>
<organism evidence="1 2">
    <name type="scientific">Tissierella carlieri</name>
    <dbReference type="NCBI Taxonomy" id="689904"/>
    <lineage>
        <taxon>Bacteria</taxon>
        <taxon>Bacillati</taxon>
        <taxon>Bacillota</taxon>
        <taxon>Tissierellia</taxon>
        <taxon>Tissierellales</taxon>
        <taxon>Tissierellaceae</taxon>
        <taxon>Tissierella</taxon>
    </lineage>
</organism>
<evidence type="ECO:0000313" key="2">
    <source>
        <dbReference type="Proteomes" id="UP001524478"/>
    </source>
</evidence>